<evidence type="ECO:0000313" key="6">
    <source>
        <dbReference type="Proteomes" id="UP000190166"/>
    </source>
</evidence>
<dbReference type="GO" id="GO:0005975">
    <property type="term" value="P:carbohydrate metabolic process"/>
    <property type="evidence" value="ECO:0007669"/>
    <property type="project" value="InterPro"/>
</dbReference>
<dbReference type="PROSITE" id="PS51677">
    <property type="entry name" value="NODB"/>
    <property type="match status" value="1"/>
</dbReference>
<evidence type="ECO:0000313" key="5">
    <source>
        <dbReference type="EMBL" id="SKC97930.1"/>
    </source>
</evidence>
<dbReference type="CDD" id="cd10918">
    <property type="entry name" value="CE4_NodB_like_5s_6s"/>
    <property type="match status" value="1"/>
</dbReference>
<accession>A0A1T5NBP9</accession>
<proteinExistence type="predicted"/>
<dbReference type="Proteomes" id="UP000190166">
    <property type="component" value="Unassembled WGS sequence"/>
</dbReference>
<organism evidence="5 6">
    <name type="scientific">Chitinophaga ginsengisegetis</name>
    <dbReference type="NCBI Taxonomy" id="393003"/>
    <lineage>
        <taxon>Bacteria</taxon>
        <taxon>Pseudomonadati</taxon>
        <taxon>Bacteroidota</taxon>
        <taxon>Chitinophagia</taxon>
        <taxon>Chitinophagales</taxon>
        <taxon>Chitinophagaceae</taxon>
        <taxon>Chitinophaga</taxon>
    </lineage>
</organism>
<dbReference type="STRING" id="393003.SAMN05660461_1047"/>
<evidence type="ECO:0000256" key="2">
    <source>
        <dbReference type="ARBA" id="ARBA00022729"/>
    </source>
</evidence>
<name>A0A1T5NBP9_9BACT</name>
<gene>
    <name evidence="5" type="ORF">SAMN05660461_1047</name>
</gene>
<feature type="chain" id="PRO_5012866201" evidence="3">
    <location>
        <begin position="20"/>
        <end position="241"/>
    </location>
</feature>
<dbReference type="InterPro" id="IPR051398">
    <property type="entry name" value="Polysacch_Deacetylase"/>
</dbReference>
<feature type="domain" description="NodB homology" evidence="4">
    <location>
        <begin position="81"/>
        <end position="241"/>
    </location>
</feature>
<dbReference type="SUPFAM" id="SSF88713">
    <property type="entry name" value="Glycoside hydrolase/deacetylase"/>
    <property type="match status" value="1"/>
</dbReference>
<keyword evidence="2 3" id="KW-0732">Signal</keyword>
<feature type="signal peptide" evidence="3">
    <location>
        <begin position="1"/>
        <end position="19"/>
    </location>
</feature>
<comment type="subcellular location">
    <subcellularLocation>
        <location evidence="1">Secreted</location>
    </subcellularLocation>
</comment>
<dbReference type="PANTHER" id="PTHR34216:SF3">
    <property type="entry name" value="POLY-BETA-1,6-N-ACETYL-D-GLUCOSAMINE N-DEACETYLASE"/>
    <property type="match status" value="1"/>
</dbReference>
<dbReference type="PANTHER" id="PTHR34216">
    <property type="match status" value="1"/>
</dbReference>
<reference evidence="6" key="1">
    <citation type="submission" date="2017-02" db="EMBL/GenBank/DDBJ databases">
        <authorList>
            <person name="Varghese N."/>
            <person name="Submissions S."/>
        </authorList>
    </citation>
    <scope>NUCLEOTIDE SEQUENCE [LARGE SCALE GENOMIC DNA]</scope>
    <source>
        <strain evidence="6">DSM 18108</strain>
    </source>
</reference>
<evidence type="ECO:0000256" key="3">
    <source>
        <dbReference type="SAM" id="SignalP"/>
    </source>
</evidence>
<evidence type="ECO:0000259" key="4">
    <source>
        <dbReference type="PROSITE" id="PS51677"/>
    </source>
</evidence>
<dbReference type="EMBL" id="FUZZ01000001">
    <property type="protein sequence ID" value="SKC97930.1"/>
    <property type="molecule type" value="Genomic_DNA"/>
</dbReference>
<dbReference type="InterPro" id="IPR011330">
    <property type="entry name" value="Glyco_hydro/deAcase_b/a-brl"/>
</dbReference>
<dbReference type="Gene3D" id="3.20.20.370">
    <property type="entry name" value="Glycoside hydrolase/deacetylase"/>
    <property type="match status" value="1"/>
</dbReference>
<protein>
    <submittedName>
        <fullName evidence="5">Peptidoglycan/xylan/chitin deacetylase, PgdA/CDA1 family</fullName>
    </submittedName>
</protein>
<dbReference type="GO" id="GO:0016810">
    <property type="term" value="F:hydrolase activity, acting on carbon-nitrogen (but not peptide) bonds"/>
    <property type="evidence" value="ECO:0007669"/>
    <property type="project" value="InterPro"/>
</dbReference>
<dbReference type="GO" id="GO:0005576">
    <property type="term" value="C:extracellular region"/>
    <property type="evidence" value="ECO:0007669"/>
    <property type="project" value="UniProtKB-SubCell"/>
</dbReference>
<dbReference type="RefSeq" id="WP_079468341.1">
    <property type="nucleotide sequence ID" value="NZ_FUZZ01000001.1"/>
</dbReference>
<evidence type="ECO:0000256" key="1">
    <source>
        <dbReference type="ARBA" id="ARBA00004613"/>
    </source>
</evidence>
<dbReference type="Pfam" id="PF01522">
    <property type="entry name" value="Polysacc_deac_1"/>
    <property type="match status" value="1"/>
</dbReference>
<dbReference type="AlphaFoldDB" id="A0A1T5NBP9"/>
<keyword evidence="6" id="KW-1185">Reference proteome</keyword>
<dbReference type="InterPro" id="IPR002509">
    <property type="entry name" value="NODB_dom"/>
</dbReference>
<sequence>MKYLILLFVMALAAKNASAQNIPVLCYHQIYTGGNHKNDLLHISWEQLNNQLKTLADSGYHTILPDELLMYLTEKKTISPGSFIITFDDSHKEHFSIADSLLRRYGFRGVFFVMTVTIEKPGYMTAAQIKELAGHGHIVAAHTWDHPHLYTTGKMDWEKQLIHPRKVLEKITGKPVWYFAYPFGEWNDTIISYLKKNGYRAAFQLNGRRENTVYTIRRMMVDGRWSGTRLQQEMTRFNKGD</sequence>